<dbReference type="PANTHER" id="PTHR11070">
    <property type="entry name" value="UVRD / RECB / PCRA DNA HELICASE FAMILY MEMBER"/>
    <property type="match status" value="1"/>
</dbReference>
<dbReference type="InterPro" id="IPR000212">
    <property type="entry name" value="DNA_helicase_UvrD/REP"/>
</dbReference>
<keyword evidence="4 12" id="KW-0347">Helicase</keyword>
<dbReference type="Pfam" id="PF13361">
    <property type="entry name" value="UvrD_C"/>
    <property type="match status" value="1"/>
</dbReference>
<proteinExistence type="inferred from homology"/>
<evidence type="ECO:0000259" key="13">
    <source>
        <dbReference type="PROSITE" id="PS51198"/>
    </source>
</evidence>
<evidence type="ECO:0000256" key="11">
    <source>
        <dbReference type="ARBA" id="ARBA00048988"/>
    </source>
</evidence>
<dbReference type="Gene3D" id="3.40.50.300">
    <property type="entry name" value="P-loop containing nucleotide triphosphate hydrolases"/>
    <property type="match status" value="3"/>
</dbReference>
<evidence type="ECO:0000256" key="9">
    <source>
        <dbReference type="ARBA" id="ARBA00034808"/>
    </source>
</evidence>
<feature type="binding site" evidence="12">
    <location>
        <begin position="43"/>
        <end position="50"/>
    </location>
    <ligand>
        <name>ATP</name>
        <dbReference type="ChEBI" id="CHEBI:30616"/>
    </ligand>
</feature>
<evidence type="ECO:0000256" key="10">
    <source>
        <dbReference type="ARBA" id="ARBA00034923"/>
    </source>
</evidence>
<dbReference type="SUPFAM" id="SSF52540">
    <property type="entry name" value="P-loop containing nucleoside triphosphate hydrolases"/>
    <property type="match status" value="1"/>
</dbReference>
<dbReference type="PANTHER" id="PTHR11070:SF2">
    <property type="entry name" value="ATP-DEPENDENT DNA HELICASE SRS2"/>
    <property type="match status" value="1"/>
</dbReference>
<keyword evidence="7" id="KW-0413">Isomerase</keyword>
<evidence type="ECO:0000256" key="4">
    <source>
        <dbReference type="ARBA" id="ARBA00022806"/>
    </source>
</evidence>
<evidence type="ECO:0000256" key="8">
    <source>
        <dbReference type="ARBA" id="ARBA00034617"/>
    </source>
</evidence>
<evidence type="ECO:0000256" key="6">
    <source>
        <dbReference type="ARBA" id="ARBA00023125"/>
    </source>
</evidence>
<accession>A0A1H8AWN0</accession>
<evidence type="ECO:0000313" key="15">
    <source>
        <dbReference type="Proteomes" id="UP000198744"/>
    </source>
</evidence>
<feature type="domain" description="UvrD-like helicase ATP-binding" evidence="13">
    <location>
        <begin position="22"/>
        <end position="351"/>
    </location>
</feature>
<dbReference type="AlphaFoldDB" id="A0A1H8AWN0"/>
<dbReference type="EMBL" id="FOBS01000042">
    <property type="protein sequence ID" value="SEM74886.1"/>
    <property type="molecule type" value="Genomic_DNA"/>
</dbReference>
<keyword evidence="6" id="KW-0238">DNA-binding</keyword>
<gene>
    <name evidence="14" type="ORF">SAMN04489760_1423</name>
</gene>
<dbReference type="GO" id="GO:0000725">
    <property type="term" value="P:recombinational repair"/>
    <property type="evidence" value="ECO:0007669"/>
    <property type="project" value="TreeGrafter"/>
</dbReference>
<keyword evidence="5 12" id="KW-0067">ATP-binding</keyword>
<dbReference type="InterPro" id="IPR014016">
    <property type="entry name" value="UvrD-like_ATP-bd"/>
</dbReference>
<evidence type="ECO:0000256" key="3">
    <source>
        <dbReference type="ARBA" id="ARBA00022801"/>
    </source>
</evidence>
<evidence type="ECO:0000256" key="12">
    <source>
        <dbReference type="PROSITE-ProRule" id="PRU00560"/>
    </source>
</evidence>
<evidence type="ECO:0000256" key="7">
    <source>
        <dbReference type="ARBA" id="ARBA00023235"/>
    </source>
</evidence>
<dbReference type="STRING" id="43775.SAMN04489760_1423"/>
<protein>
    <recommendedName>
        <fullName evidence="9">DNA 3'-5' helicase</fullName>
        <ecNumber evidence="9">5.6.2.4</ecNumber>
    </recommendedName>
    <alternativeName>
        <fullName evidence="10">DNA 3'-5' helicase II</fullName>
    </alternativeName>
</protein>
<reference evidence="14 15" key="1">
    <citation type="submission" date="2016-10" db="EMBL/GenBank/DDBJ databases">
        <authorList>
            <person name="de Groot N.N."/>
        </authorList>
    </citation>
    <scope>NUCLEOTIDE SEQUENCE [LARGE SCALE GENOMIC DNA]</scope>
    <source>
        <strain evidence="14 15">DSM 8423</strain>
    </source>
</reference>
<evidence type="ECO:0000256" key="1">
    <source>
        <dbReference type="ARBA" id="ARBA00009922"/>
    </source>
</evidence>
<dbReference type="Pfam" id="PF00580">
    <property type="entry name" value="UvrD-helicase"/>
    <property type="match status" value="1"/>
</dbReference>
<keyword evidence="2 12" id="KW-0547">Nucleotide-binding</keyword>
<dbReference type="GO" id="GO:0005524">
    <property type="term" value="F:ATP binding"/>
    <property type="evidence" value="ECO:0007669"/>
    <property type="project" value="UniProtKB-UniRule"/>
</dbReference>
<dbReference type="PROSITE" id="PS51198">
    <property type="entry name" value="UVRD_HELICASE_ATP_BIND"/>
    <property type="match status" value="1"/>
</dbReference>
<dbReference type="InterPro" id="IPR027417">
    <property type="entry name" value="P-loop_NTPase"/>
</dbReference>
<sequence>MIPLSDFVLLIRSAVPRFQRNPPNAQQESCILHSSDVPLMIVAGPGSGKTTVLVMRALRLVFVEGWMPEQIVITTFTRKAADELRARLIEWGLRIKDHLRENPPLPTTAGFGSWIDSIDINRFVTGTLDSICEELLTTHRDPTDPAPVLVEGFVGNGILVRHALFPNQVHNNPALDAYLAGFSFSGTAPANFGEKIGICRTFLDRFVHDLIDLNNYQGTGNHREARQCLAECSASYRQFMAAGYRMDFALLEETFLQRLQQRRLQRFTNNIRALLVDEYQDTNPLQEQIYFTILQQTNASLTIVGDDDQSLYRFRGATVELFRDFQQRLIQHVPNRPQLHLEYLIDNYRSTPPIVAFFNSFIQNDDSFQSARVQPPKPQIVAQRQGNGVPVLGMFRRNINDLARDLTNFLWDVFRGPGRVINTGREPVTLIRDQNGGDFGDAVLLSHTVNEFAAQFGEQSPRERLPRLLRTSLAQLQPSIDVFNPRGRLIRDIPVVQQLLGSILNCIDGNGALQGTILLRSEPQRYLNIWRQEANRFAATNPPPSNPHTLMDFVHAWQNRTPQVINMQWPSEWPLLELCFKLISWIPMLRDDPEGQVYLEAVSRAIAQAATFSPYRSNIIRGHNQHEDNSVKAAIRDILAPIAEATVDVDEAIMPNIPRSRFPIMTIHQAKGLEFPIVIVDVASDYTRNHPKNRFRRFPDGPSSVQNMEDDLAPFCQIGPLRQTRTGLQRSFDDLIRLYYVAYSRPESVLMLVGVDPCLRYQTTIRHVATGWKSDGAWSWKTPVAGRAPALVNNHPLLLI</sequence>
<evidence type="ECO:0000313" key="14">
    <source>
        <dbReference type="EMBL" id="SEM74886.1"/>
    </source>
</evidence>
<comment type="similarity">
    <text evidence="1">Belongs to the helicase family. UvrD subfamily.</text>
</comment>
<comment type="catalytic activity">
    <reaction evidence="8">
        <text>Couples ATP hydrolysis with the unwinding of duplex DNA by translocating in the 3'-5' direction.</text>
        <dbReference type="EC" id="5.6.2.4"/>
    </reaction>
</comment>
<dbReference type="EC" id="5.6.2.4" evidence="9"/>
<dbReference type="InterPro" id="IPR014017">
    <property type="entry name" value="DNA_helicase_UvrD-like_C"/>
</dbReference>
<dbReference type="CDD" id="cd17932">
    <property type="entry name" value="DEXQc_UvrD"/>
    <property type="match status" value="1"/>
</dbReference>
<organism evidence="14 15">
    <name type="scientific">Syntrophus gentianae</name>
    <dbReference type="NCBI Taxonomy" id="43775"/>
    <lineage>
        <taxon>Bacteria</taxon>
        <taxon>Pseudomonadati</taxon>
        <taxon>Thermodesulfobacteriota</taxon>
        <taxon>Syntrophia</taxon>
        <taxon>Syntrophales</taxon>
        <taxon>Syntrophaceae</taxon>
        <taxon>Syntrophus</taxon>
    </lineage>
</organism>
<dbReference type="GO" id="GO:0003677">
    <property type="term" value="F:DNA binding"/>
    <property type="evidence" value="ECO:0007669"/>
    <property type="project" value="UniProtKB-KW"/>
</dbReference>
<name>A0A1H8AWN0_9BACT</name>
<dbReference type="InterPro" id="IPR013986">
    <property type="entry name" value="DExx_box_DNA_helicase_dom_sf"/>
</dbReference>
<keyword evidence="3 12" id="KW-0378">Hydrolase</keyword>
<dbReference type="Proteomes" id="UP000198744">
    <property type="component" value="Unassembled WGS sequence"/>
</dbReference>
<evidence type="ECO:0000256" key="5">
    <source>
        <dbReference type="ARBA" id="ARBA00022840"/>
    </source>
</evidence>
<dbReference type="GO" id="GO:0016887">
    <property type="term" value="F:ATP hydrolysis activity"/>
    <property type="evidence" value="ECO:0007669"/>
    <property type="project" value="RHEA"/>
</dbReference>
<keyword evidence="15" id="KW-1185">Reference proteome</keyword>
<dbReference type="GO" id="GO:0043138">
    <property type="term" value="F:3'-5' DNA helicase activity"/>
    <property type="evidence" value="ECO:0007669"/>
    <property type="project" value="UniProtKB-EC"/>
</dbReference>
<comment type="catalytic activity">
    <reaction evidence="11">
        <text>ATP + H2O = ADP + phosphate + H(+)</text>
        <dbReference type="Rhea" id="RHEA:13065"/>
        <dbReference type="ChEBI" id="CHEBI:15377"/>
        <dbReference type="ChEBI" id="CHEBI:15378"/>
        <dbReference type="ChEBI" id="CHEBI:30616"/>
        <dbReference type="ChEBI" id="CHEBI:43474"/>
        <dbReference type="ChEBI" id="CHEBI:456216"/>
        <dbReference type="EC" id="5.6.2.4"/>
    </reaction>
</comment>
<dbReference type="Gene3D" id="1.10.10.160">
    <property type="match status" value="1"/>
</dbReference>
<evidence type="ECO:0000256" key="2">
    <source>
        <dbReference type="ARBA" id="ARBA00022741"/>
    </source>
</evidence>